<dbReference type="InterPro" id="IPR015410">
    <property type="entry name" value="DUF1985"/>
</dbReference>
<evidence type="ECO:0000313" key="2">
    <source>
        <dbReference type="EMBL" id="PHT93781.1"/>
    </source>
</evidence>
<accession>A0A2G3AHQ9</accession>
<dbReference type="EMBL" id="AYRZ02000001">
    <property type="protein sequence ID" value="PHT93781.1"/>
    <property type="molecule type" value="Genomic_DNA"/>
</dbReference>
<dbReference type="AlphaFoldDB" id="A0A2G3AHQ9"/>
<feature type="domain" description="DUF1985" evidence="1">
    <location>
        <begin position="2"/>
        <end position="83"/>
    </location>
</feature>
<dbReference type="PANTHER" id="PTHR48302:SF2">
    <property type="entry name" value="DUF1985 DOMAIN-CONTAINING PROTEIN"/>
    <property type="match status" value="1"/>
</dbReference>
<dbReference type="PANTHER" id="PTHR48302">
    <property type="entry name" value="ULP1 PROTEASE FAMILY, C-TERMINAL CATALYTIC DOMAIN CONTAINING PROTEIN"/>
    <property type="match status" value="1"/>
</dbReference>
<comment type="caution">
    <text evidence="2">The sequence shown here is derived from an EMBL/GenBank/DDBJ whole genome shotgun (WGS) entry which is preliminary data.</text>
</comment>
<evidence type="ECO:0000313" key="3">
    <source>
        <dbReference type="Proteomes" id="UP000222542"/>
    </source>
</evidence>
<keyword evidence="3" id="KW-1185">Reference proteome</keyword>
<gene>
    <name evidence="2" type="ORF">T459_01663</name>
</gene>
<proteinExistence type="predicted"/>
<reference evidence="2 3" key="1">
    <citation type="journal article" date="2014" name="Nat. Genet.">
        <title>Genome sequence of the hot pepper provides insights into the evolution of pungency in Capsicum species.</title>
        <authorList>
            <person name="Kim S."/>
            <person name="Park M."/>
            <person name="Yeom S.I."/>
            <person name="Kim Y.M."/>
            <person name="Lee J.M."/>
            <person name="Lee H.A."/>
            <person name="Seo E."/>
            <person name="Choi J."/>
            <person name="Cheong K."/>
            <person name="Kim K.T."/>
            <person name="Jung K."/>
            <person name="Lee G.W."/>
            <person name="Oh S.K."/>
            <person name="Bae C."/>
            <person name="Kim S.B."/>
            <person name="Lee H.Y."/>
            <person name="Kim S.Y."/>
            <person name="Kim M.S."/>
            <person name="Kang B.C."/>
            <person name="Jo Y.D."/>
            <person name="Yang H.B."/>
            <person name="Jeong H.J."/>
            <person name="Kang W.H."/>
            <person name="Kwon J.K."/>
            <person name="Shin C."/>
            <person name="Lim J.Y."/>
            <person name="Park J.H."/>
            <person name="Huh J.H."/>
            <person name="Kim J.S."/>
            <person name="Kim B.D."/>
            <person name="Cohen O."/>
            <person name="Paran I."/>
            <person name="Suh M.C."/>
            <person name="Lee S.B."/>
            <person name="Kim Y.K."/>
            <person name="Shin Y."/>
            <person name="Noh S.J."/>
            <person name="Park J."/>
            <person name="Seo Y.S."/>
            <person name="Kwon S.Y."/>
            <person name="Kim H.A."/>
            <person name="Park J.M."/>
            <person name="Kim H.J."/>
            <person name="Choi S.B."/>
            <person name="Bosland P.W."/>
            <person name="Reeves G."/>
            <person name="Jo S.H."/>
            <person name="Lee B.W."/>
            <person name="Cho H.T."/>
            <person name="Choi H.S."/>
            <person name="Lee M.S."/>
            <person name="Yu Y."/>
            <person name="Do Choi Y."/>
            <person name="Park B.S."/>
            <person name="van Deynze A."/>
            <person name="Ashrafi H."/>
            <person name="Hill T."/>
            <person name="Kim W.T."/>
            <person name="Pai H.S."/>
            <person name="Ahn H.K."/>
            <person name="Yeam I."/>
            <person name="Giovannoni J.J."/>
            <person name="Rose J.K."/>
            <person name="Sorensen I."/>
            <person name="Lee S.J."/>
            <person name="Kim R.W."/>
            <person name="Choi I.Y."/>
            <person name="Choi B.S."/>
            <person name="Lim J.S."/>
            <person name="Lee Y.H."/>
            <person name="Choi D."/>
        </authorList>
    </citation>
    <scope>NUCLEOTIDE SEQUENCE [LARGE SCALE GENOMIC DNA]</scope>
    <source>
        <strain evidence="3">cv. CM334</strain>
    </source>
</reference>
<dbReference type="Gramene" id="PHT93781">
    <property type="protein sequence ID" value="PHT93781"/>
    <property type="gene ID" value="T459_01663"/>
</dbReference>
<protein>
    <recommendedName>
        <fullName evidence="1">DUF1985 domain-containing protein</fullName>
    </recommendedName>
</protein>
<organism evidence="2 3">
    <name type="scientific">Capsicum annuum</name>
    <name type="common">Capsicum pepper</name>
    <dbReference type="NCBI Taxonomy" id="4072"/>
    <lineage>
        <taxon>Eukaryota</taxon>
        <taxon>Viridiplantae</taxon>
        <taxon>Streptophyta</taxon>
        <taxon>Embryophyta</taxon>
        <taxon>Tracheophyta</taxon>
        <taxon>Spermatophyta</taxon>
        <taxon>Magnoliopsida</taxon>
        <taxon>eudicotyledons</taxon>
        <taxon>Gunneridae</taxon>
        <taxon>Pentapetalae</taxon>
        <taxon>asterids</taxon>
        <taxon>lamiids</taxon>
        <taxon>Solanales</taxon>
        <taxon>Solanaceae</taxon>
        <taxon>Solanoideae</taxon>
        <taxon>Capsiceae</taxon>
        <taxon>Capsicum</taxon>
    </lineage>
</organism>
<name>A0A2G3AHQ9_CAPAN</name>
<evidence type="ECO:0000259" key="1">
    <source>
        <dbReference type="Pfam" id="PF09331"/>
    </source>
</evidence>
<reference evidence="2 3" key="2">
    <citation type="journal article" date="2017" name="Genome Biol.">
        <title>New reference genome sequences of hot pepper reveal the massive evolution of plant disease-resistance genes by retroduplication.</title>
        <authorList>
            <person name="Kim S."/>
            <person name="Park J."/>
            <person name="Yeom S.I."/>
            <person name="Kim Y.M."/>
            <person name="Seo E."/>
            <person name="Kim K.T."/>
            <person name="Kim M.S."/>
            <person name="Lee J.M."/>
            <person name="Cheong K."/>
            <person name="Shin H.S."/>
            <person name="Kim S.B."/>
            <person name="Han K."/>
            <person name="Lee J."/>
            <person name="Park M."/>
            <person name="Lee H.A."/>
            <person name="Lee H.Y."/>
            <person name="Lee Y."/>
            <person name="Oh S."/>
            <person name="Lee J.H."/>
            <person name="Choi E."/>
            <person name="Choi E."/>
            <person name="Lee S.E."/>
            <person name="Jeon J."/>
            <person name="Kim H."/>
            <person name="Choi G."/>
            <person name="Song H."/>
            <person name="Lee J."/>
            <person name="Lee S.C."/>
            <person name="Kwon J.K."/>
            <person name="Lee H.Y."/>
            <person name="Koo N."/>
            <person name="Hong Y."/>
            <person name="Kim R.W."/>
            <person name="Kang W.H."/>
            <person name="Huh J.H."/>
            <person name="Kang B.C."/>
            <person name="Yang T.J."/>
            <person name="Lee Y.H."/>
            <person name="Bennetzen J.L."/>
            <person name="Choi D."/>
        </authorList>
    </citation>
    <scope>NUCLEOTIDE SEQUENCE [LARGE SCALE GENOMIC DNA]</scope>
    <source>
        <strain evidence="3">cv. CM334</strain>
    </source>
</reference>
<dbReference type="Proteomes" id="UP000222542">
    <property type="component" value="Unassembled WGS sequence"/>
</dbReference>
<dbReference type="Pfam" id="PF09331">
    <property type="entry name" value="DUF1985"/>
    <property type="match status" value="1"/>
</dbReference>
<sequence length="259" mass="30443">MKRYFPQSTNGINKEALVELFLKENFENKEDVLQMAIIYFIHTFIYSHLNASTVPFSDFKMVEDKKYQFFSWGKVSFSRLMASLRQEFSMEKQLYRLGSIPQVLNVWMFELCSNVDTKVVVREGNNTPRILNWRIVAVRTQFNQFRIRMFSKIDQKFKDLERVMNDRFTKVLKSLQQKNETVKQDVGIEKKSDIVVEEMQPLESIIPGREHDLTLTIYKPPPTTPTEDCGIFVVVYVEYLSEGLSIPCSGINAQYHHLR</sequence>